<feature type="transmembrane region" description="Helical" evidence="1">
    <location>
        <begin position="125"/>
        <end position="144"/>
    </location>
</feature>
<name>A0A150LDU5_9BACI</name>
<dbReference type="EMBL" id="LQYT01000119">
    <property type="protein sequence ID" value="KYD10400.1"/>
    <property type="molecule type" value="Genomic_DNA"/>
</dbReference>
<dbReference type="Proteomes" id="UP000075683">
    <property type="component" value="Unassembled WGS sequence"/>
</dbReference>
<keyword evidence="1" id="KW-1133">Transmembrane helix</keyword>
<organism evidence="2 3">
    <name type="scientific">Caldibacillus debilis</name>
    <dbReference type="NCBI Taxonomy" id="301148"/>
    <lineage>
        <taxon>Bacteria</taxon>
        <taxon>Bacillati</taxon>
        <taxon>Bacillota</taxon>
        <taxon>Bacilli</taxon>
        <taxon>Bacillales</taxon>
        <taxon>Bacillaceae</taxon>
        <taxon>Caldibacillus</taxon>
    </lineage>
</organism>
<feature type="transmembrane region" description="Helical" evidence="1">
    <location>
        <begin position="93"/>
        <end position="113"/>
    </location>
</feature>
<keyword evidence="1" id="KW-0812">Transmembrane</keyword>
<comment type="caution">
    <text evidence="2">The sequence shown here is derived from an EMBL/GenBank/DDBJ whole genome shotgun (WGS) entry which is preliminary data.</text>
</comment>
<dbReference type="AlphaFoldDB" id="A0A150LDU5"/>
<accession>A0A150LDU5</accession>
<evidence type="ECO:0000256" key="1">
    <source>
        <dbReference type="SAM" id="Phobius"/>
    </source>
</evidence>
<dbReference type="STRING" id="301148.B4135_3575"/>
<keyword evidence="1" id="KW-0472">Membrane</keyword>
<protein>
    <submittedName>
        <fullName evidence="2">Uncharacterized protein</fullName>
    </submittedName>
</protein>
<feature type="transmembrane region" description="Helical" evidence="1">
    <location>
        <begin position="165"/>
        <end position="187"/>
    </location>
</feature>
<proteinExistence type="predicted"/>
<feature type="transmembrane region" description="Helical" evidence="1">
    <location>
        <begin position="64"/>
        <end position="86"/>
    </location>
</feature>
<gene>
    <name evidence="2" type="ORF">B4135_3575</name>
</gene>
<evidence type="ECO:0000313" key="3">
    <source>
        <dbReference type="Proteomes" id="UP000075683"/>
    </source>
</evidence>
<sequence length="193" mass="21937">MKFPCNKKKWGKRMSFLLIGLLIIALILLNKNDLIGKVGAENFLARKLKNAEWFQNPWLSGIFLFFINALLFGLTLFVLTLFAFVAMHFPIPFLHIVIMFVAALSSIYVWMAIHHAENPGRKERFITGAVGSSFYFLLMLVFIFRMAALEPNTPERDTAMEFFGLAFAAIVAFTAFITCLAITAFPAKRSRQE</sequence>
<reference evidence="2 3" key="1">
    <citation type="submission" date="2016-01" db="EMBL/GenBank/DDBJ databases">
        <title>Draft Genome Sequences of Seven Thermophilic Sporeformers Isolated from Foods.</title>
        <authorList>
            <person name="Berendsen E.M."/>
            <person name="Wells-Bennik M.H."/>
            <person name="Krawcyk A.O."/>
            <person name="De Jong A."/>
            <person name="Holsappel S."/>
            <person name="Eijlander R.T."/>
            <person name="Kuipers O.P."/>
        </authorList>
    </citation>
    <scope>NUCLEOTIDE SEQUENCE [LARGE SCALE GENOMIC DNA]</scope>
    <source>
        <strain evidence="2 3">B4135</strain>
    </source>
</reference>
<evidence type="ECO:0000313" key="2">
    <source>
        <dbReference type="EMBL" id="KYD10400.1"/>
    </source>
</evidence>